<dbReference type="SUPFAM" id="SSF51430">
    <property type="entry name" value="NAD(P)-linked oxidoreductase"/>
    <property type="match status" value="1"/>
</dbReference>
<dbReference type="EMBL" id="RDQH01000339">
    <property type="protein sequence ID" value="RXH78342.1"/>
    <property type="molecule type" value="Genomic_DNA"/>
</dbReference>
<comment type="caution">
    <text evidence="3">The sequence shown here is derived from an EMBL/GenBank/DDBJ whole genome shotgun (WGS) entry which is preliminary data.</text>
</comment>
<dbReference type="PANTHER" id="PTHR43364">
    <property type="entry name" value="NADH-SPECIFIC METHYLGLYOXAL REDUCTASE-RELATED"/>
    <property type="match status" value="1"/>
</dbReference>
<dbReference type="Gene3D" id="3.20.20.100">
    <property type="entry name" value="NADP-dependent oxidoreductase domain"/>
    <property type="match status" value="1"/>
</dbReference>
<reference evidence="3 4" key="1">
    <citation type="submission" date="2018-10" db="EMBL/GenBank/DDBJ databases">
        <title>A high-quality apple genome assembly.</title>
        <authorList>
            <person name="Hu J."/>
        </authorList>
    </citation>
    <scope>NUCLEOTIDE SEQUENCE [LARGE SCALE GENOMIC DNA]</scope>
    <source>
        <strain evidence="4">cv. HFTH1</strain>
        <tissue evidence="3">Young leaf</tissue>
    </source>
</reference>
<sequence>MALCSTAFLCNHVAAAAPWSPHKSRARSFRRQRSSIIKATVTSDVKQDLNTSLQYRKLDDSDLVISEITLQTMTFNEHNTEIEAHEILYAVENGINVFDTTEAASDMYPIPMKEVTQGNTDRHITSWLKSHLRHKVFDSLTCYVARFCLGFLWMRCNYINALSDLQFNTDNITC</sequence>
<protein>
    <submittedName>
        <fullName evidence="3">Uncharacterized protein</fullName>
    </submittedName>
</protein>
<dbReference type="GO" id="GO:0016491">
    <property type="term" value="F:oxidoreductase activity"/>
    <property type="evidence" value="ECO:0007669"/>
    <property type="project" value="UniProtKB-KW"/>
</dbReference>
<name>A0A498I811_MALDO</name>
<gene>
    <name evidence="3" type="ORF">DVH24_001860</name>
</gene>
<keyword evidence="4" id="KW-1185">Reference proteome</keyword>
<keyword evidence="1" id="KW-0560">Oxidoreductase</keyword>
<evidence type="ECO:0000256" key="2">
    <source>
        <dbReference type="SAM" id="SignalP"/>
    </source>
</evidence>
<dbReference type="PANTHER" id="PTHR43364:SF4">
    <property type="entry name" value="NAD(P)-LINKED OXIDOREDUCTASE SUPERFAMILY PROTEIN"/>
    <property type="match status" value="1"/>
</dbReference>
<dbReference type="AlphaFoldDB" id="A0A498I811"/>
<proteinExistence type="predicted"/>
<evidence type="ECO:0000256" key="1">
    <source>
        <dbReference type="ARBA" id="ARBA00023002"/>
    </source>
</evidence>
<evidence type="ECO:0000313" key="3">
    <source>
        <dbReference type="EMBL" id="RXH78342.1"/>
    </source>
</evidence>
<dbReference type="InterPro" id="IPR036812">
    <property type="entry name" value="NAD(P)_OxRdtase_dom_sf"/>
</dbReference>
<evidence type="ECO:0000313" key="4">
    <source>
        <dbReference type="Proteomes" id="UP000290289"/>
    </source>
</evidence>
<feature type="signal peptide" evidence="2">
    <location>
        <begin position="1"/>
        <end position="16"/>
    </location>
</feature>
<keyword evidence="2" id="KW-0732">Signal</keyword>
<accession>A0A498I811</accession>
<dbReference type="Proteomes" id="UP000290289">
    <property type="component" value="Chromosome 13"/>
</dbReference>
<organism evidence="3 4">
    <name type="scientific">Malus domestica</name>
    <name type="common">Apple</name>
    <name type="synonym">Pyrus malus</name>
    <dbReference type="NCBI Taxonomy" id="3750"/>
    <lineage>
        <taxon>Eukaryota</taxon>
        <taxon>Viridiplantae</taxon>
        <taxon>Streptophyta</taxon>
        <taxon>Embryophyta</taxon>
        <taxon>Tracheophyta</taxon>
        <taxon>Spermatophyta</taxon>
        <taxon>Magnoliopsida</taxon>
        <taxon>eudicotyledons</taxon>
        <taxon>Gunneridae</taxon>
        <taxon>Pentapetalae</taxon>
        <taxon>rosids</taxon>
        <taxon>fabids</taxon>
        <taxon>Rosales</taxon>
        <taxon>Rosaceae</taxon>
        <taxon>Amygdaloideae</taxon>
        <taxon>Maleae</taxon>
        <taxon>Malus</taxon>
    </lineage>
</organism>
<dbReference type="STRING" id="3750.A0A498I811"/>
<dbReference type="InterPro" id="IPR050523">
    <property type="entry name" value="AKR_Detox_Biosynth"/>
</dbReference>
<feature type="chain" id="PRO_5019730702" evidence="2">
    <location>
        <begin position="17"/>
        <end position="174"/>
    </location>
</feature>